<evidence type="ECO:0000313" key="1">
    <source>
        <dbReference type="EMBL" id="SCB32119.1"/>
    </source>
</evidence>
<sequence length="287" mass="31524">MKKYFQFPVDSGQKLKNSFLIKILLIGNGAPRMLAQQGILTKADGDCVAVERPDGSSAVFIICEHASRALPERFGDLGLSAEALSSHIAWDPGALAVAGKISAALDATLIFQRFSRLIYDCNRPPESAGAMPETSEIYTIPGNQRLGEADRRARTEGLYIPFHDRIRALLKERAARAQKTVIVTIHSFTPIYNGKQRAVELGILHDEDHWLADRMLDAAAQAPLCQTERNQPYGPEDGVTHTLKLHGIANGLHNVMIEIRNDLIEDDVSQGVMADYLTGLLQNSLEA</sequence>
<name>A0A1C3VWI2_9HYPH</name>
<protein>
    <submittedName>
        <fullName evidence="1">Predicted N-formylglutamate amidohydrolase</fullName>
    </submittedName>
</protein>
<dbReference type="GO" id="GO:0016787">
    <property type="term" value="F:hydrolase activity"/>
    <property type="evidence" value="ECO:0007669"/>
    <property type="project" value="UniProtKB-KW"/>
</dbReference>
<dbReference type="Pfam" id="PF05013">
    <property type="entry name" value="FGase"/>
    <property type="match status" value="1"/>
</dbReference>
<accession>A0A1C3VWI2</accession>
<dbReference type="Gene3D" id="3.40.630.40">
    <property type="entry name" value="Zn-dependent exopeptidases"/>
    <property type="match status" value="1"/>
</dbReference>
<dbReference type="EMBL" id="FMAH01000019">
    <property type="protein sequence ID" value="SCB32119.1"/>
    <property type="molecule type" value="Genomic_DNA"/>
</dbReference>
<evidence type="ECO:0000313" key="2">
    <source>
        <dbReference type="Proteomes" id="UP000199435"/>
    </source>
</evidence>
<dbReference type="STRING" id="411945.GA0061102_101919"/>
<keyword evidence="2" id="KW-1185">Reference proteome</keyword>
<dbReference type="InterPro" id="IPR011227">
    <property type="entry name" value="UCP029730"/>
</dbReference>
<proteinExistence type="predicted"/>
<organism evidence="1 2">
    <name type="scientific">Rhizobium miluonense</name>
    <dbReference type="NCBI Taxonomy" id="411945"/>
    <lineage>
        <taxon>Bacteria</taxon>
        <taxon>Pseudomonadati</taxon>
        <taxon>Pseudomonadota</taxon>
        <taxon>Alphaproteobacteria</taxon>
        <taxon>Hyphomicrobiales</taxon>
        <taxon>Rhizobiaceae</taxon>
        <taxon>Rhizobium/Agrobacterium group</taxon>
        <taxon>Rhizobium</taxon>
    </lineage>
</organism>
<dbReference type="PIRSF" id="PIRSF029730">
    <property type="entry name" value="UCP029730"/>
    <property type="match status" value="1"/>
</dbReference>
<gene>
    <name evidence="1" type="ORF">GA0061102_101919</name>
</gene>
<dbReference type="AlphaFoldDB" id="A0A1C3VWI2"/>
<dbReference type="InterPro" id="IPR007709">
    <property type="entry name" value="N-FG_amidohydro"/>
</dbReference>
<dbReference type="Proteomes" id="UP000199435">
    <property type="component" value="Unassembled WGS sequence"/>
</dbReference>
<reference evidence="2" key="1">
    <citation type="submission" date="2016-08" db="EMBL/GenBank/DDBJ databases">
        <authorList>
            <person name="Varghese N."/>
            <person name="Submissions Spin"/>
        </authorList>
    </citation>
    <scope>NUCLEOTIDE SEQUENCE [LARGE SCALE GENOMIC DNA]</scope>
    <source>
        <strain evidence="2">HAMBI 2971</strain>
    </source>
</reference>
<keyword evidence="1" id="KW-0378">Hydrolase</keyword>
<dbReference type="SUPFAM" id="SSF53187">
    <property type="entry name" value="Zn-dependent exopeptidases"/>
    <property type="match status" value="1"/>
</dbReference>